<sequence>GWCPLSPTGVPTSRLRVKPPWSPGVLWDQVTLTCQDSGTDGTFTWYKNGKRWWKTGPKRFTVTETGTFKCCRPDTKFSPSLTVLNDSLVLQRPVQALVEGDTATLRCRA</sequence>
<dbReference type="InterPro" id="IPR050488">
    <property type="entry name" value="Ig_Fc_receptor"/>
</dbReference>
<dbReference type="AlphaFoldDB" id="A0A7L1SB00"/>
<dbReference type="SUPFAM" id="SSF48726">
    <property type="entry name" value="Immunoglobulin"/>
    <property type="match status" value="1"/>
</dbReference>
<name>A0A7L1SB00_9PASS</name>
<accession>A0A7L1SB00</accession>
<evidence type="ECO:0000313" key="4">
    <source>
        <dbReference type="EMBL" id="NXO46491.1"/>
    </source>
</evidence>
<keyword evidence="2" id="KW-1015">Disulfide bond</keyword>
<gene>
    <name evidence="4" type="primary">Fcgr2_8</name>
    <name evidence="4" type="ORF">LOCOCH_R15274</name>
</gene>
<dbReference type="PANTHER" id="PTHR11481:SF64">
    <property type="entry name" value="FC RECEPTOR-LIKE PROTEIN 4"/>
    <property type="match status" value="1"/>
</dbReference>
<organism evidence="4 5">
    <name type="scientific">Helopsaltes ochotensis</name>
    <name type="common">Middendorff's grasshopper-warbler</name>
    <dbReference type="NCBI Taxonomy" id="3150915"/>
    <lineage>
        <taxon>Eukaryota</taxon>
        <taxon>Metazoa</taxon>
        <taxon>Chordata</taxon>
        <taxon>Craniata</taxon>
        <taxon>Vertebrata</taxon>
        <taxon>Euteleostomi</taxon>
        <taxon>Archelosauria</taxon>
        <taxon>Archosauria</taxon>
        <taxon>Dinosauria</taxon>
        <taxon>Saurischia</taxon>
        <taxon>Theropoda</taxon>
        <taxon>Coelurosauria</taxon>
        <taxon>Aves</taxon>
        <taxon>Neognathae</taxon>
        <taxon>Neoaves</taxon>
        <taxon>Telluraves</taxon>
        <taxon>Australaves</taxon>
        <taxon>Passeriformes</taxon>
        <taxon>Sylvioidea</taxon>
        <taxon>Locustellidae</taxon>
        <taxon>Helopsaltes</taxon>
    </lineage>
</organism>
<evidence type="ECO:0000259" key="3">
    <source>
        <dbReference type="PROSITE" id="PS50835"/>
    </source>
</evidence>
<comment type="caution">
    <text evidence="4">The sequence shown here is derived from an EMBL/GenBank/DDBJ whole genome shotgun (WGS) entry which is preliminary data.</text>
</comment>
<feature type="non-terminal residue" evidence="4">
    <location>
        <position position="1"/>
    </location>
</feature>
<protein>
    <submittedName>
        <fullName evidence="4">FCGR2 protein</fullName>
    </submittedName>
</protein>
<dbReference type="GO" id="GO:0006955">
    <property type="term" value="P:immune response"/>
    <property type="evidence" value="ECO:0007669"/>
    <property type="project" value="TreeGrafter"/>
</dbReference>
<dbReference type="PANTHER" id="PTHR11481">
    <property type="entry name" value="IMMUNOGLOBULIN FC RECEPTOR"/>
    <property type="match status" value="1"/>
</dbReference>
<dbReference type="OrthoDB" id="6151406at2759"/>
<dbReference type="PROSITE" id="PS50835">
    <property type="entry name" value="IG_LIKE"/>
    <property type="match status" value="1"/>
</dbReference>
<dbReference type="InterPro" id="IPR007110">
    <property type="entry name" value="Ig-like_dom"/>
</dbReference>
<dbReference type="InterPro" id="IPR013783">
    <property type="entry name" value="Ig-like_fold"/>
</dbReference>
<dbReference type="GO" id="GO:0007166">
    <property type="term" value="P:cell surface receptor signaling pathway"/>
    <property type="evidence" value="ECO:0007669"/>
    <property type="project" value="TreeGrafter"/>
</dbReference>
<dbReference type="InterPro" id="IPR036179">
    <property type="entry name" value="Ig-like_dom_sf"/>
</dbReference>
<proteinExistence type="predicted"/>
<feature type="non-terminal residue" evidence="4">
    <location>
        <position position="109"/>
    </location>
</feature>
<evidence type="ECO:0000313" key="5">
    <source>
        <dbReference type="Proteomes" id="UP000572057"/>
    </source>
</evidence>
<feature type="domain" description="Ig-like" evidence="3">
    <location>
        <begin position="7"/>
        <end position="109"/>
    </location>
</feature>
<keyword evidence="5" id="KW-1185">Reference proteome</keyword>
<dbReference type="EMBL" id="VXBM01004177">
    <property type="protein sequence ID" value="NXO46491.1"/>
    <property type="molecule type" value="Genomic_DNA"/>
</dbReference>
<dbReference type="Proteomes" id="UP000572057">
    <property type="component" value="Unassembled WGS sequence"/>
</dbReference>
<dbReference type="Gene3D" id="2.60.40.10">
    <property type="entry name" value="Immunoglobulins"/>
    <property type="match status" value="1"/>
</dbReference>
<evidence type="ECO:0000256" key="1">
    <source>
        <dbReference type="ARBA" id="ARBA00022729"/>
    </source>
</evidence>
<dbReference type="GO" id="GO:0009897">
    <property type="term" value="C:external side of plasma membrane"/>
    <property type="evidence" value="ECO:0007669"/>
    <property type="project" value="TreeGrafter"/>
</dbReference>
<reference evidence="5" key="1">
    <citation type="submission" date="2019-09" db="EMBL/GenBank/DDBJ databases">
        <title>Bird 10,000 Genomes (B10K) Project - Family phase.</title>
        <authorList>
            <person name="Zhang G."/>
        </authorList>
    </citation>
    <scope>NUCLEOTIDE SEQUENCE [LARGE SCALE GENOMIC DNA]</scope>
</reference>
<keyword evidence="1" id="KW-0732">Signal</keyword>
<dbReference type="GO" id="GO:0004888">
    <property type="term" value="F:transmembrane signaling receptor activity"/>
    <property type="evidence" value="ECO:0007669"/>
    <property type="project" value="TreeGrafter"/>
</dbReference>
<evidence type="ECO:0000256" key="2">
    <source>
        <dbReference type="ARBA" id="ARBA00023157"/>
    </source>
</evidence>